<dbReference type="InterPro" id="IPR013429">
    <property type="entry name" value="Regulatory_FmdB_Zinc_ribbon"/>
</dbReference>
<keyword evidence="3" id="KW-1185">Reference proteome</keyword>
<evidence type="ECO:0000313" key="3">
    <source>
        <dbReference type="Proteomes" id="UP000525298"/>
    </source>
</evidence>
<feature type="domain" description="Putative regulatory protein FmdB zinc ribbon" evidence="1">
    <location>
        <begin position="1"/>
        <end position="40"/>
    </location>
</feature>
<organism evidence="2 3">
    <name type="scientific">Desulfosalsimonas propionicica</name>
    <dbReference type="NCBI Taxonomy" id="332175"/>
    <lineage>
        <taxon>Bacteria</taxon>
        <taxon>Pseudomonadati</taxon>
        <taxon>Thermodesulfobacteriota</taxon>
        <taxon>Desulfobacteria</taxon>
        <taxon>Desulfobacterales</taxon>
        <taxon>Desulfosalsimonadaceae</taxon>
        <taxon>Desulfosalsimonas</taxon>
    </lineage>
</organism>
<dbReference type="PANTHER" id="PTHR34404">
    <property type="entry name" value="REGULATORY PROTEIN, FMDB FAMILY"/>
    <property type="match status" value="1"/>
</dbReference>
<dbReference type="NCBIfam" id="TIGR02605">
    <property type="entry name" value="CxxC_CxxC_SSSS"/>
    <property type="match status" value="1"/>
</dbReference>
<dbReference type="Pfam" id="PF09723">
    <property type="entry name" value="Zn_ribbon_8"/>
    <property type="match status" value="1"/>
</dbReference>
<sequence length="75" mass="7701">MPIYEYYCQKCDKTFETLILGKETPACPDCGTEEVQRRLSACGFVSKGEGGQTVSASAGSACGGCASTSCGSCGI</sequence>
<dbReference type="AlphaFoldDB" id="A0A7W0HJI8"/>
<accession>A0A7W0HJI8</accession>
<reference evidence="2 3" key="1">
    <citation type="submission" date="2020-07" db="EMBL/GenBank/DDBJ databases">
        <title>Genomic Encyclopedia of Type Strains, Phase IV (KMG-IV): sequencing the most valuable type-strain genomes for metagenomic binning, comparative biology and taxonomic classification.</title>
        <authorList>
            <person name="Goeker M."/>
        </authorList>
    </citation>
    <scope>NUCLEOTIDE SEQUENCE [LARGE SCALE GENOMIC DNA]</scope>
    <source>
        <strain evidence="2 3">DSM 17721</strain>
    </source>
</reference>
<dbReference type="SMART" id="SM00834">
    <property type="entry name" value="CxxC_CXXC_SSSS"/>
    <property type="match status" value="1"/>
</dbReference>
<protein>
    <submittedName>
        <fullName evidence="2">Putative FmdB family regulatory protein</fullName>
    </submittedName>
</protein>
<comment type="caution">
    <text evidence="2">The sequence shown here is derived from an EMBL/GenBank/DDBJ whole genome shotgun (WGS) entry which is preliminary data.</text>
</comment>
<gene>
    <name evidence="2" type="ORF">HNR65_000450</name>
</gene>
<dbReference type="Proteomes" id="UP000525298">
    <property type="component" value="Unassembled WGS sequence"/>
</dbReference>
<name>A0A7W0HJI8_9BACT</name>
<proteinExistence type="predicted"/>
<evidence type="ECO:0000313" key="2">
    <source>
        <dbReference type="EMBL" id="MBA2880143.1"/>
    </source>
</evidence>
<dbReference type="RefSeq" id="WP_181549806.1">
    <property type="nucleotide sequence ID" value="NZ_JACDUS010000001.1"/>
</dbReference>
<dbReference type="EMBL" id="JACDUS010000001">
    <property type="protein sequence ID" value="MBA2880143.1"/>
    <property type="molecule type" value="Genomic_DNA"/>
</dbReference>
<evidence type="ECO:0000259" key="1">
    <source>
        <dbReference type="SMART" id="SM00834"/>
    </source>
</evidence>
<dbReference type="PANTHER" id="PTHR34404:SF2">
    <property type="entry name" value="CONSERVED SERINE RICH PROTEIN"/>
    <property type="match status" value="1"/>
</dbReference>